<name>A0A6J2YVE5_SITOR</name>
<feature type="compositionally biased region" description="Low complexity" evidence="1">
    <location>
        <begin position="211"/>
        <end position="223"/>
    </location>
</feature>
<organism evidence="3 4">
    <name type="scientific">Sitophilus oryzae</name>
    <name type="common">Rice weevil</name>
    <name type="synonym">Curculio oryzae</name>
    <dbReference type="NCBI Taxonomy" id="7048"/>
    <lineage>
        <taxon>Eukaryota</taxon>
        <taxon>Metazoa</taxon>
        <taxon>Ecdysozoa</taxon>
        <taxon>Arthropoda</taxon>
        <taxon>Hexapoda</taxon>
        <taxon>Insecta</taxon>
        <taxon>Pterygota</taxon>
        <taxon>Neoptera</taxon>
        <taxon>Endopterygota</taxon>
        <taxon>Coleoptera</taxon>
        <taxon>Polyphaga</taxon>
        <taxon>Cucujiformia</taxon>
        <taxon>Curculionidae</taxon>
        <taxon>Dryophthorinae</taxon>
        <taxon>Sitophilus</taxon>
    </lineage>
</organism>
<protein>
    <submittedName>
        <fullName evidence="4">Uncharacterized protein LOC115891683</fullName>
    </submittedName>
</protein>
<keyword evidence="2" id="KW-0732">Signal</keyword>
<dbReference type="Proteomes" id="UP000504635">
    <property type="component" value="Unplaced"/>
</dbReference>
<dbReference type="OrthoDB" id="6807158at2759"/>
<evidence type="ECO:0000256" key="1">
    <source>
        <dbReference type="SAM" id="MobiDB-lite"/>
    </source>
</evidence>
<reference evidence="4" key="1">
    <citation type="submission" date="2025-08" db="UniProtKB">
        <authorList>
            <consortium name="RefSeq"/>
        </authorList>
    </citation>
    <scope>IDENTIFICATION</scope>
    <source>
        <tissue evidence="4">Gonads</tissue>
    </source>
</reference>
<dbReference type="RefSeq" id="XP_030768088.1">
    <property type="nucleotide sequence ID" value="XM_030912228.1"/>
</dbReference>
<dbReference type="AlphaFoldDB" id="A0A6J2YVE5"/>
<gene>
    <name evidence="4" type="primary">LOC115891683</name>
</gene>
<dbReference type="InParanoid" id="A0A6J2YVE5"/>
<dbReference type="KEGG" id="soy:115891683"/>
<feature type="signal peptide" evidence="2">
    <location>
        <begin position="1"/>
        <end position="24"/>
    </location>
</feature>
<keyword evidence="3" id="KW-1185">Reference proteome</keyword>
<accession>A0A6J2YVE5</accession>
<dbReference type="GeneID" id="115891683"/>
<feature type="chain" id="PRO_5026902595" evidence="2">
    <location>
        <begin position="25"/>
        <end position="263"/>
    </location>
</feature>
<feature type="region of interest" description="Disordered" evidence="1">
    <location>
        <begin position="211"/>
        <end position="235"/>
    </location>
</feature>
<proteinExistence type="predicted"/>
<evidence type="ECO:0000256" key="2">
    <source>
        <dbReference type="SAM" id="SignalP"/>
    </source>
</evidence>
<sequence>MKYPAHFLVFALFFIVISLDGNHGFPRSKRETVSDMVKRKKLTGKISFKPISLPELTKPIKIPSRIQIKPKMADSHNDRLKLLENRIKDFKSKIAVKPQLKGRSAFEKDAISKKLQIRKNDLKKKMLLNRNASERVGSPVKLQNRIGLDEFNEKKIKNNANRKEVDDFKIKTLSHVTKGTTTTTTKVPIVVLGPSSTTSTSKPVDVSVKVSSSTESSGSSPKPENLASTFEKIKEKQRDTVSKIRSKLTAGIIKNNEKVDNVL</sequence>
<evidence type="ECO:0000313" key="3">
    <source>
        <dbReference type="Proteomes" id="UP000504635"/>
    </source>
</evidence>
<evidence type="ECO:0000313" key="4">
    <source>
        <dbReference type="RefSeq" id="XP_030768088.1"/>
    </source>
</evidence>